<dbReference type="PANTHER" id="PTHR36174">
    <property type="entry name" value="LIPID II:GLYCINE GLYCYLTRANSFERASE"/>
    <property type="match status" value="1"/>
</dbReference>
<dbReference type="GO" id="GO:0009252">
    <property type="term" value="P:peptidoglycan biosynthetic process"/>
    <property type="evidence" value="ECO:0007669"/>
    <property type="project" value="UniProtKB-KW"/>
</dbReference>
<dbReference type="PANTHER" id="PTHR36174:SF1">
    <property type="entry name" value="LIPID II:GLYCINE GLYCYLTRANSFERASE"/>
    <property type="match status" value="1"/>
</dbReference>
<accession>A0A0H3ACL4</accession>
<geneLocation type="plasmid" evidence="8 9">
    <name>pDVUL01</name>
</geneLocation>
<evidence type="ECO:0000256" key="5">
    <source>
        <dbReference type="ARBA" id="ARBA00023315"/>
    </source>
</evidence>
<dbReference type="SUPFAM" id="SSF55729">
    <property type="entry name" value="Acyl-CoA N-acyltransferases (Nat)"/>
    <property type="match status" value="2"/>
</dbReference>
<evidence type="ECO:0000256" key="4">
    <source>
        <dbReference type="ARBA" id="ARBA00022984"/>
    </source>
</evidence>
<protein>
    <submittedName>
        <fullName evidence="8">Methicillin resistance protein</fullName>
    </submittedName>
</protein>
<keyword evidence="3" id="KW-0133">Cell shape</keyword>
<evidence type="ECO:0000313" key="8">
    <source>
        <dbReference type="EMBL" id="ABM30056.1"/>
    </source>
</evidence>
<dbReference type="InterPro" id="IPR016181">
    <property type="entry name" value="Acyl_CoA_acyltransferase"/>
</dbReference>
<dbReference type="Pfam" id="PF13480">
    <property type="entry name" value="Acetyltransf_6"/>
    <property type="match status" value="1"/>
</dbReference>
<evidence type="ECO:0000256" key="1">
    <source>
        <dbReference type="ARBA" id="ARBA00009943"/>
    </source>
</evidence>
<dbReference type="Gene3D" id="3.40.630.30">
    <property type="match status" value="1"/>
</dbReference>
<evidence type="ECO:0000313" key="9">
    <source>
        <dbReference type="Proteomes" id="UP000009173"/>
    </source>
</evidence>
<evidence type="ECO:0000259" key="7">
    <source>
        <dbReference type="Pfam" id="PF13480"/>
    </source>
</evidence>
<dbReference type="InterPro" id="IPR050644">
    <property type="entry name" value="PG_Glycine_Bridge_Synth"/>
</dbReference>
<keyword evidence="4" id="KW-0573">Peptidoglycan synthesis</keyword>
<keyword evidence="5" id="KW-0012">Acyltransferase</keyword>
<evidence type="ECO:0000256" key="2">
    <source>
        <dbReference type="ARBA" id="ARBA00022679"/>
    </source>
</evidence>
<proteinExistence type="inferred from homology"/>
<dbReference type="GO" id="GO:0016755">
    <property type="term" value="F:aminoacyltransferase activity"/>
    <property type="evidence" value="ECO:0007669"/>
    <property type="project" value="InterPro"/>
</dbReference>
<keyword evidence="8" id="KW-0614">Plasmid</keyword>
<dbReference type="EMBL" id="CP000528">
    <property type="protein sequence ID" value="ABM30056.1"/>
    <property type="molecule type" value="Genomic_DNA"/>
</dbReference>
<name>A0A0H3ACL4_NITV4</name>
<keyword evidence="6" id="KW-0961">Cell wall biogenesis/degradation</keyword>
<gene>
    <name evidence="8" type="ordered locus">Dvul_3045</name>
</gene>
<evidence type="ECO:0000256" key="6">
    <source>
        <dbReference type="ARBA" id="ARBA00023316"/>
    </source>
</evidence>
<dbReference type="Proteomes" id="UP000009173">
    <property type="component" value="Plasmid pDVUL01"/>
</dbReference>
<dbReference type="HOGENOM" id="CLU_825458_0_0_7"/>
<keyword evidence="2" id="KW-0808">Transferase</keyword>
<dbReference type="InterPro" id="IPR038740">
    <property type="entry name" value="BioF2-like_GNAT_dom"/>
</dbReference>
<dbReference type="GO" id="GO:0071555">
    <property type="term" value="P:cell wall organization"/>
    <property type="evidence" value="ECO:0007669"/>
    <property type="project" value="UniProtKB-KW"/>
</dbReference>
<dbReference type="KEGG" id="dvl:Dvul_3045"/>
<dbReference type="InterPro" id="IPR003447">
    <property type="entry name" value="FEMABX"/>
</dbReference>
<dbReference type="GO" id="GO:0008360">
    <property type="term" value="P:regulation of cell shape"/>
    <property type="evidence" value="ECO:0007669"/>
    <property type="project" value="UniProtKB-KW"/>
</dbReference>
<feature type="domain" description="BioF2-like acetyltransferase" evidence="7">
    <location>
        <begin position="162"/>
        <end position="289"/>
    </location>
</feature>
<organism evidence="8 9">
    <name type="scientific">Nitratidesulfovibrio vulgaris (strain DP4)</name>
    <name type="common">Desulfovibrio vulgaris</name>
    <dbReference type="NCBI Taxonomy" id="391774"/>
    <lineage>
        <taxon>Bacteria</taxon>
        <taxon>Pseudomonadati</taxon>
        <taxon>Thermodesulfobacteriota</taxon>
        <taxon>Desulfovibrionia</taxon>
        <taxon>Desulfovibrionales</taxon>
        <taxon>Desulfovibrionaceae</taxon>
        <taxon>Nitratidesulfovibrio</taxon>
    </lineage>
</organism>
<dbReference type="RefSeq" id="WP_011787347.1">
    <property type="nucleotide sequence ID" value="NC_008741.1"/>
</dbReference>
<sequence length="335" mass="37280">MTGHALHIAPCGPSRHAEWDAFVEAHPARPLFHSRRWLSLLARHQGVRLDLHCIEAQGRVVGLLPMFSRGYGIIRVHSSPYVVTDTPYLGPLVDDDVSPHALWAALLDHARHSGMDFVRLFTRVGMACPPVDGTPAGVQRKTTHVLDLTPGEEALWNGLEGRCRTAVRKAAKEGVTVEPMADDAALERFVDMLEGVYARQGLTSPNTRAFYRDVWRTFGGREVVGLTARHEGRDIASALFVMDARDAYYISGASAGDCGRLSPNNILQWEAIRLALARGVVRYDFVGSDIPRIARFKASFGGQLHEYWCVECAPSRVARFMRAAYPWLKRRLGRV</sequence>
<evidence type="ECO:0000256" key="3">
    <source>
        <dbReference type="ARBA" id="ARBA00022960"/>
    </source>
</evidence>
<reference evidence="9" key="1">
    <citation type="journal article" date="2009" name="Environ. Microbiol.">
        <title>Contribution of mobile genetic elements to Desulfovibrio vulgaris genome plasticity.</title>
        <authorList>
            <person name="Walker C.B."/>
            <person name="Stolyar S."/>
            <person name="Chivian D."/>
            <person name="Pinel N."/>
            <person name="Gabster J.A."/>
            <person name="Dehal P.S."/>
            <person name="He Z."/>
            <person name="Yang Z.K."/>
            <person name="Yen H.C."/>
            <person name="Zhou J."/>
            <person name="Wall J.D."/>
            <person name="Hazen T.C."/>
            <person name="Arkin A.P."/>
            <person name="Stahl D.A."/>
        </authorList>
    </citation>
    <scope>NUCLEOTIDE SEQUENCE [LARGE SCALE GENOMIC DNA]</scope>
    <source>
        <strain evidence="9">DP4</strain>
        <plasmid evidence="9">Plasmid pDVUL01</plasmid>
    </source>
</reference>
<dbReference type="AlphaFoldDB" id="A0A0H3ACL4"/>
<comment type="similarity">
    <text evidence="1">Belongs to the FemABX family.</text>
</comment>
<dbReference type="PROSITE" id="PS51191">
    <property type="entry name" value="FEMABX"/>
    <property type="match status" value="1"/>
</dbReference>